<evidence type="ECO:0000256" key="2">
    <source>
        <dbReference type="ARBA" id="ARBA00023054"/>
    </source>
</evidence>
<evidence type="ECO:0000256" key="1">
    <source>
        <dbReference type="ARBA" id="ARBA00022701"/>
    </source>
</evidence>
<dbReference type="Gene3D" id="3.40.850.10">
    <property type="entry name" value="Kinesin motor domain"/>
    <property type="match status" value="1"/>
</dbReference>
<dbReference type="Pfam" id="PF00225">
    <property type="entry name" value="Kinesin"/>
    <property type="match status" value="1"/>
</dbReference>
<dbReference type="GO" id="GO:0007018">
    <property type="term" value="P:microtubule-based movement"/>
    <property type="evidence" value="ECO:0007669"/>
    <property type="project" value="InterPro"/>
</dbReference>
<gene>
    <name evidence="6" type="ORF">M3S_E01</name>
</gene>
<feature type="domain" description="Kinesin motor" evidence="5">
    <location>
        <begin position="1"/>
        <end position="67"/>
    </location>
</feature>
<dbReference type="InterPro" id="IPR001752">
    <property type="entry name" value="Kinesin_motor_dom"/>
</dbReference>
<reference evidence="6 7" key="1">
    <citation type="journal article" date="2011" name="Genome Biol.">
        <title>Genome-wide patterns of genetic variation in sweet and grain sorghum (Sorghum bicolor).</title>
        <authorList>
            <person name="Zheng L.Y."/>
            <person name="Guo X.S."/>
            <person name="He B."/>
            <person name="Sun L.J."/>
            <person name="Peng Y."/>
            <person name="Dong S.S."/>
            <person name="Liu T.F."/>
            <person name="Jiang S."/>
            <person name="Ramachandran S."/>
            <person name="Liu C.M."/>
            <person name="Jing H.C."/>
        </authorList>
    </citation>
    <scope>NUCLEOTIDE SEQUENCE [LARGE SCALE GENOMIC DNA]</scope>
    <source>
        <strain evidence="7">cv. E-Tian</strain>
    </source>
</reference>
<dbReference type="InterPro" id="IPR027417">
    <property type="entry name" value="P-loop_NTPase"/>
</dbReference>
<organism evidence="6 7">
    <name type="scientific">Sorghum bicolor</name>
    <name type="common">Sorghum</name>
    <name type="synonym">Sorghum vulgare</name>
    <dbReference type="NCBI Taxonomy" id="4558"/>
    <lineage>
        <taxon>Eukaryota</taxon>
        <taxon>Viridiplantae</taxon>
        <taxon>Streptophyta</taxon>
        <taxon>Embryophyta</taxon>
        <taxon>Tracheophyta</taxon>
        <taxon>Spermatophyta</taxon>
        <taxon>Magnoliopsida</taxon>
        <taxon>Liliopsida</taxon>
        <taxon>Poales</taxon>
        <taxon>Poaceae</taxon>
        <taxon>PACMAD clade</taxon>
        <taxon>Panicoideae</taxon>
        <taxon>Andropogonodae</taxon>
        <taxon>Andropogoneae</taxon>
        <taxon>Sorghinae</taxon>
        <taxon>Sorghum</taxon>
    </lineage>
</organism>
<dbReference type="GO" id="GO:0005524">
    <property type="term" value="F:ATP binding"/>
    <property type="evidence" value="ECO:0007669"/>
    <property type="project" value="InterPro"/>
</dbReference>
<name>H0I493_SORBI</name>
<evidence type="ECO:0000313" key="6">
    <source>
        <dbReference type="EMBL" id="EHK62724.1"/>
    </source>
</evidence>
<sequence>AATNAQIYDALVRPVIRAAVDGFNGTVFAFDQTSSGKTYTMSGSGADPGVIPLAVCDLFDTARQVIN</sequence>
<dbReference type="SUPFAM" id="SSF52540">
    <property type="entry name" value="P-loop containing nucleoside triphosphate hydrolases"/>
    <property type="match status" value="1"/>
</dbReference>
<dbReference type="AlphaFoldDB" id="H0I493"/>
<keyword evidence="2" id="KW-0175">Coiled coil</keyword>
<dbReference type="PROSITE" id="PS50067">
    <property type="entry name" value="KINESIN_MOTOR_2"/>
    <property type="match status" value="1"/>
</dbReference>
<comment type="caution">
    <text evidence="6">The sequence shown here is derived from an EMBL/GenBank/DDBJ whole genome shotgun (WGS) entry which is preliminary data.</text>
</comment>
<keyword evidence="1" id="KW-0493">Microtubule</keyword>
<keyword evidence="3" id="KW-0505">Motor protein</keyword>
<comment type="caution">
    <text evidence="4">Lacks conserved residue(s) required for the propagation of feature annotation.</text>
</comment>
<proteinExistence type="inferred from homology"/>
<evidence type="ECO:0000256" key="3">
    <source>
        <dbReference type="ARBA" id="ARBA00023175"/>
    </source>
</evidence>
<protein>
    <recommendedName>
        <fullName evidence="5">Kinesin motor domain-containing protein</fullName>
    </recommendedName>
</protein>
<dbReference type="InterPro" id="IPR027640">
    <property type="entry name" value="Kinesin-like_fam"/>
</dbReference>
<dbReference type="Proteomes" id="UP000243458">
    <property type="component" value="Unassembled WGS sequence"/>
</dbReference>
<accession>H0I493</accession>
<dbReference type="InterPro" id="IPR036961">
    <property type="entry name" value="Kinesin_motor_dom_sf"/>
</dbReference>
<evidence type="ECO:0000259" key="5">
    <source>
        <dbReference type="PROSITE" id="PS50067"/>
    </source>
</evidence>
<dbReference type="PANTHER" id="PTHR47968">
    <property type="entry name" value="CENTROMERE PROTEIN E"/>
    <property type="match status" value="1"/>
</dbReference>
<evidence type="ECO:0000313" key="7">
    <source>
        <dbReference type="Proteomes" id="UP000243458"/>
    </source>
</evidence>
<feature type="non-terminal residue" evidence="6">
    <location>
        <position position="1"/>
    </location>
</feature>
<comment type="similarity">
    <text evidence="4">Belongs to the TRAFAC class myosin-kinesin ATPase superfamily. Kinesin family.</text>
</comment>
<dbReference type="PANTHER" id="PTHR47968:SF36">
    <property type="entry name" value="KINESIN HEAVY CHAIN ISOFORM X1"/>
    <property type="match status" value="1"/>
</dbReference>
<dbReference type="EMBL" id="AHAO01000001">
    <property type="protein sequence ID" value="EHK62724.1"/>
    <property type="molecule type" value="Genomic_DNA"/>
</dbReference>
<dbReference type="GO" id="GO:0003777">
    <property type="term" value="F:microtubule motor activity"/>
    <property type="evidence" value="ECO:0007669"/>
    <property type="project" value="InterPro"/>
</dbReference>
<evidence type="ECO:0000256" key="4">
    <source>
        <dbReference type="PROSITE-ProRule" id="PRU00283"/>
    </source>
</evidence>
<dbReference type="GO" id="GO:0005874">
    <property type="term" value="C:microtubule"/>
    <property type="evidence" value="ECO:0007669"/>
    <property type="project" value="UniProtKB-KW"/>
</dbReference>
<dbReference type="GO" id="GO:0008017">
    <property type="term" value="F:microtubule binding"/>
    <property type="evidence" value="ECO:0007669"/>
    <property type="project" value="InterPro"/>
</dbReference>